<dbReference type="eggNOG" id="COG3736">
    <property type="taxonomic scope" value="Bacteria"/>
</dbReference>
<sequence>MFNKYLKRKQNGGEAPVEPKKDSPYEKAVSFEVTREELFLASERKAWRYTVLLGALSVILAIALMLLMPLKQTLPFVIKVNENNGDATVLSIANEKDIPYSEMMDKYWLNRYVLARETYDYRTLSQDFTVTRLLSFPNVFEPYAGQFGTNEHSLEQRLKDSKRILVDVISIVPNGKDVEGNNVATIRFVKKLIDTKNGQEEARNGWVATVAYEYVPDFKADEPSRLINPFGFKVSSYRVDPELLEGGGL</sequence>
<dbReference type="EMBL" id="AFBP01000038">
    <property type="protein sequence ID" value="EGG54477.1"/>
    <property type="molecule type" value="Genomic_DNA"/>
</dbReference>
<reference evidence="8 9" key="1">
    <citation type="submission" date="2011-02" db="EMBL/GenBank/DDBJ databases">
        <authorList>
            <person name="Weinstock G."/>
            <person name="Sodergren E."/>
            <person name="Clifton S."/>
            <person name="Fulton L."/>
            <person name="Fulton B."/>
            <person name="Courtney L."/>
            <person name="Fronick C."/>
            <person name="Harrison M."/>
            <person name="Strong C."/>
            <person name="Farmer C."/>
            <person name="Delahaunty K."/>
            <person name="Markovic C."/>
            <person name="Hall O."/>
            <person name="Minx P."/>
            <person name="Tomlinson C."/>
            <person name="Mitreva M."/>
            <person name="Hou S."/>
            <person name="Chen J."/>
            <person name="Wollam A."/>
            <person name="Pepin K.H."/>
            <person name="Johnson M."/>
            <person name="Bhonagiri V."/>
            <person name="Zhang X."/>
            <person name="Suruliraj S."/>
            <person name="Warren W."/>
            <person name="Chinwalla A."/>
            <person name="Mardis E.R."/>
            <person name="Wilson R.K."/>
        </authorList>
    </citation>
    <scope>NUCLEOTIDE SEQUENCE [LARGE SCALE GENOMIC DNA]</scope>
    <source>
        <strain evidence="8 9">YIT 11859</strain>
    </source>
</reference>
<dbReference type="GO" id="GO:0016020">
    <property type="term" value="C:membrane"/>
    <property type="evidence" value="ECO:0007669"/>
    <property type="project" value="UniProtKB-SubCell"/>
</dbReference>
<evidence type="ECO:0000313" key="9">
    <source>
        <dbReference type="Proteomes" id="UP000005156"/>
    </source>
</evidence>
<keyword evidence="4 6" id="KW-0472">Membrane</keyword>
<keyword evidence="3 6" id="KW-1133">Transmembrane helix</keyword>
<dbReference type="CDD" id="cd16424">
    <property type="entry name" value="VirB8"/>
    <property type="match status" value="1"/>
</dbReference>
<dbReference type="HOGENOM" id="CLU_068461_1_1_4"/>
<dbReference type="PIRSF" id="PIRSF003299">
    <property type="entry name" value="VirB8_PtlE"/>
    <property type="match status" value="1"/>
</dbReference>
<keyword evidence="2 6" id="KW-0812">Transmembrane</keyword>
<evidence type="ECO:0000256" key="1">
    <source>
        <dbReference type="ARBA" id="ARBA00004167"/>
    </source>
</evidence>
<dbReference type="Gene3D" id="3.10.450.230">
    <property type="entry name" value="VirB8 protein"/>
    <property type="match status" value="1"/>
</dbReference>
<dbReference type="RefSeq" id="WP_008864264.1">
    <property type="nucleotide sequence ID" value="NZ_GL883710.1"/>
</dbReference>
<organism evidence="8 9">
    <name type="scientific">Parasutterella excrementihominis YIT 11859</name>
    <dbReference type="NCBI Taxonomy" id="762966"/>
    <lineage>
        <taxon>Bacteria</taxon>
        <taxon>Pseudomonadati</taxon>
        <taxon>Pseudomonadota</taxon>
        <taxon>Betaproteobacteria</taxon>
        <taxon>Burkholderiales</taxon>
        <taxon>Sutterellaceae</taxon>
        <taxon>Parasutterella</taxon>
    </lineage>
</organism>
<keyword evidence="9" id="KW-1185">Reference proteome</keyword>
<comment type="caution">
    <text evidence="8">The sequence shown here is derived from an EMBL/GenBank/DDBJ whole genome shotgun (WGS) entry which is preliminary data.</text>
</comment>
<dbReference type="GeneID" id="43348867"/>
<accession>F3QKJ8</accession>
<feature type="region of interest" description="Disordered" evidence="5">
    <location>
        <begin position="1"/>
        <end position="22"/>
    </location>
</feature>
<dbReference type="InterPro" id="IPR026264">
    <property type="entry name" value="VirB8/PtlE"/>
</dbReference>
<comment type="subcellular location">
    <subcellularLocation>
        <location evidence="1">Membrane</location>
        <topology evidence="1">Single-pass membrane protein</topology>
    </subcellularLocation>
</comment>
<feature type="compositionally biased region" description="Basic residues" evidence="5">
    <location>
        <begin position="1"/>
        <end position="10"/>
    </location>
</feature>
<proteinExistence type="predicted"/>
<name>F3QKJ8_9BURK</name>
<evidence type="ECO:0000256" key="5">
    <source>
        <dbReference type="SAM" id="MobiDB-lite"/>
    </source>
</evidence>
<dbReference type="Proteomes" id="UP000005156">
    <property type="component" value="Unassembled WGS sequence"/>
</dbReference>
<dbReference type="AlphaFoldDB" id="F3QKJ8"/>
<evidence type="ECO:0000256" key="4">
    <source>
        <dbReference type="ARBA" id="ARBA00023136"/>
    </source>
</evidence>
<protein>
    <submittedName>
        <fullName evidence="8">Putative type IV secretion system protein PtlE</fullName>
    </submittedName>
</protein>
<evidence type="ECO:0000259" key="7">
    <source>
        <dbReference type="Pfam" id="PF04335"/>
    </source>
</evidence>
<evidence type="ECO:0000256" key="2">
    <source>
        <dbReference type="ARBA" id="ARBA00022692"/>
    </source>
</evidence>
<feature type="domain" description="Bacterial virulence protein VirB8" evidence="7">
    <location>
        <begin position="28"/>
        <end position="242"/>
    </location>
</feature>
<dbReference type="SUPFAM" id="SSF54427">
    <property type="entry name" value="NTF2-like"/>
    <property type="match status" value="1"/>
</dbReference>
<dbReference type="InterPro" id="IPR032710">
    <property type="entry name" value="NTF2-like_dom_sf"/>
</dbReference>
<evidence type="ECO:0000313" key="8">
    <source>
        <dbReference type="EMBL" id="EGG54477.1"/>
    </source>
</evidence>
<evidence type="ECO:0000256" key="6">
    <source>
        <dbReference type="SAM" id="Phobius"/>
    </source>
</evidence>
<dbReference type="InterPro" id="IPR007430">
    <property type="entry name" value="VirB8"/>
</dbReference>
<dbReference type="OrthoDB" id="9816242at2"/>
<dbReference type="Pfam" id="PF04335">
    <property type="entry name" value="VirB8"/>
    <property type="match status" value="1"/>
</dbReference>
<evidence type="ECO:0000256" key="3">
    <source>
        <dbReference type="ARBA" id="ARBA00022989"/>
    </source>
</evidence>
<dbReference type="GO" id="GO:0030255">
    <property type="term" value="P:protein secretion by the type IV secretion system"/>
    <property type="evidence" value="ECO:0007669"/>
    <property type="project" value="InterPro"/>
</dbReference>
<feature type="transmembrane region" description="Helical" evidence="6">
    <location>
        <begin position="49"/>
        <end position="70"/>
    </location>
</feature>
<gene>
    <name evidence="8" type="ORF">HMPREF9439_01458</name>
</gene>